<dbReference type="InParanoid" id="J3K8Y4"/>
<feature type="compositionally biased region" description="Basic residues" evidence="1">
    <location>
        <begin position="185"/>
        <end position="197"/>
    </location>
</feature>
<feature type="region of interest" description="Disordered" evidence="1">
    <location>
        <begin position="71"/>
        <end position="118"/>
    </location>
</feature>
<proteinExistence type="predicted"/>
<gene>
    <name evidence="2" type="ORF">CIMG_06798</name>
</gene>
<reference evidence="3" key="1">
    <citation type="journal article" date="2009" name="Genome Res.">
        <title>Comparative genomic analyses of the human fungal pathogens Coccidioides and their relatives.</title>
        <authorList>
            <person name="Sharpton T.J."/>
            <person name="Stajich J.E."/>
            <person name="Rounsley S.D."/>
            <person name="Gardner M.J."/>
            <person name="Wortman J.R."/>
            <person name="Jordar V.S."/>
            <person name="Maiti R."/>
            <person name="Kodira C.D."/>
            <person name="Neafsey D.E."/>
            <person name="Zeng Q."/>
            <person name="Hung C.-Y."/>
            <person name="McMahan C."/>
            <person name="Muszewska A."/>
            <person name="Grynberg M."/>
            <person name="Mandel M.A."/>
            <person name="Kellner E.M."/>
            <person name="Barker B.M."/>
            <person name="Galgiani J.N."/>
            <person name="Orbach M.J."/>
            <person name="Kirkland T.N."/>
            <person name="Cole G.T."/>
            <person name="Henn M.R."/>
            <person name="Birren B.W."/>
            <person name="Taylor J.W."/>
        </authorList>
    </citation>
    <scope>NUCLEOTIDE SEQUENCE [LARGE SCALE GENOMIC DNA]</scope>
    <source>
        <strain evidence="3">RS</strain>
    </source>
</reference>
<feature type="region of interest" description="Disordered" evidence="1">
    <location>
        <begin position="185"/>
        <end position="219"/>
    </location>
</feature>
<reference evidence="3" key="2">
    <citation type="journal article" date="2010" name="Genome Res.">
        <title>Population genomic sequencing of Coccidioides fungi reveals recent hybridization and transposon control.</title>
        <authorList>
            <person name="Neafsey D.E."/>
            <person name="Barker B.M."/>
            <person name="Sharpton T.J."/>
            <person name="Stajich J.E."/>
            <person name="Park D.J."/>
            <person name="Whiston E."/>
            <person name="Hung C.-Y."/>
            <person name="McMahan C."/>
            <person name="White J."/>
            <person name="Sykes S."/>
            <person name="Heiman D."/>
            <person name="Young S."/>
            <person name="Zeng Q."/>
            <person name="Abouelleil A."/>
            <person name="Aftuck L."/>
            <person name="Bessette D."/>
            <person name="Brown A."/>
            <person name="FitzGerald M."/>
            <person name="Lui A."/>
            <person name="Macdonald J.P."/>
            <person name="Priest M."/>
            <person name="Orbach M.J."/>
            <person name="Galgiani J.N."/>
            <person name="Kirkland T.N."/>
            <person name="Cole G.T."/>
            <person name="Birren B.W."/>
            <person name="Henn M.R."/>
            <person name="Taylor J.W."/>
            <person name="Rounsley S.D."/>
        </authorList>
    </citation>
    <scope>GENOME REANNOTATION</scope>
    <source>
        <strain evidence="3">RS</strain>
    </source>
</reference>
<evidence type="ECO:0000313" key="2">
    <source>
        <dbReference type="EMBL" id="EAS31319.3"/>
    </source>
</evidence>
<organism evidence="2 3">
    <name type="scientific">Coccidioides immitis (strain RS)</name>
    <name type="common">Valley fever fungus</name>
    <dbReference type="NCBI Taxonomy" id="246410"/>
    <lineage>
        <taxon>Eukaryota</taxon>
        <taxon>Fungi</taxon>
        <taxon>Dikarya</taxon>
        <taxon>Ascomycota</taxon>
        <taxon>Pezizomycotina</taxon>
        <taxon>Eurotiomycetes</taxon>
        <taxon>Eurotiomycetidae</taxon>
        <taxon>Onygenales</taxon>
        <taxon>Onygenaceae</taxon>
        <taxon>Coccidioides</taxon>
    </lineage>
</organism>
<evidence type="ECO:0000313" key="3">
    <source>
        <dbReference type="Proteomes" id="UP000001261"/>
    </source>
</evidence>
<name>J3K8Y4_COCIM</name>
<keyword evidence="3" id="KW-1185">Reference proteome</keyword>
<dbReference type="VEuPathDB" id="FungiDB:CIMG_06798"/>
<dbReference type="RefSeq" id="XP_001242902.2">
    <property type="nucleotide sequence ID" value="XM_001242901.2"/>
</dbReference>
<accession>J3K8Y4</accession>
<dbReference type="EMBL" id="GG704912">
    <property type="protein sequence ID" value="EAS31319.3"/>
    <property type="molecule type" value="Genomic_DNA"/>
</dbReference>
<dbReference type="AlphaFoldDB" id="J3K8Y4"/>
<feature type="compositionally biased region" description="Basic and acidic residues" evidence="1">
    <location>
        <begin position="75"/>
        <end position="118"/>
    </location>
</feature>
<sequence>MIVRDLRVVCRHDVINELKSRIDASRRLTGRDMERVADALRSETLDRGDVGLNGGTGNLIEKFAGVRSSARLKKGGREGKQEKMGREKEWQHRGDSSREAEGRSVWWGEKKANDETSDRAMGRDGLIMDGWMEGWWACCPPRRRCWEKPVQLQPKSKLHEKPEISWPATEHLQIDTIIVDCFPGRRRQKKERARGRRKSDVSKKTLPSGAPLQKGRYLQPPSSVRCAPFITIPTFDQLQRARAPARLMTFGSMNDDQLGPY</sequence>
<evidence type="ECO:0000256" key="1">
    <source>
        <dbReference type="SAM" id="MobiDB-lite"/>
    </source>
</evidence>
<dbReference type="Proteomes" id="UP000001261">
    <property type="component" value="Unassembled WGS sequence"/>
</dbReference>
<dbReference type="KEGG" id="cim:CIMG_06798"/>
<dbReference type="GeneID" id="4560975"/>
<protein>
    <submittedName>
        <fullName evidence="2">Uncharacterized protein</fullName>
    </submittedName>
</protein>